<dbReference type="GO" id="GO:0003700">
    <property type="term" value="F:DNA-binding transcription factor activity"/>
    <property type="evidence" value="ECO:0007669"/>
    <property type="project" value="InterPro"/>
</dbReference>
<dbReference type="InterPro" id="IPR018060">
    <property type="entry name" value="HTH_AraC"/>
</dbReference>
<dbReference type="InterPro" id="IPR009057">
    <property type="entry name" value="Homeodomain-like_sf"/>
</dbReference>
<feature type="domain" description="HTH araC/xylS-type" evidence="4">
    <location>
        <begin position="184"/>
        <end position="281"/>
    </location>
</feature>
<sequence>MARRSSPRGEVAVIESISGRIARFTHAAPGIGAHCYIIQASSGTFRRLRADQPGLIIVRQGLKRVSSSRIGLEAGPGTAIVLPINGEWTVINEVVADGDYQAEAFMFSPDLVNAYANAQLAPLRDAATFLPDAEFQTALERAAHCLTKAGEAERLRRHMLGEIILRLDGLGLSLRASGYESLHDRVRALIGRDLASDWTAERVASSLGVSEATLRRKLASARTNLTDIIADMRMTRAVGLLQATELPINRVALEVGYESASKFAARFRERFGLSPRDIRIPAAEFARIGAEDDRIGAAAE</sequence>
<gene>
    <name evidence="5" type="ORF">FJQ55_07090</name>
</gene>
<dbReference type="Gene3D" id="1.10.10.60">
    <property type="entry name" value="Homeodomain-like"/>
    <property type="match status" value="1"/>
</dbReference>
<dbReference type="PANTHER" id="PTHR47894">
    <property type="entry name" value="HTH-TYPE TRANSCRIPTIONAL REGULATOR GADX"/>
    <property type="match status" value="1"/>
</dbReference>
<dbReference type="EMBL" id="VFYP01000001">
    <property type="protein sequence ID" value="TPP10604.1"/>
    <property type="molecule type" value="Genomic_DNA"/>
</dbReference>
<dbReference type="PROSITE" id="PS00041">
    <property type="entry name" value="HTH_ARAC_FAMILY_1"/>
    <property type="match status" value="1"/>
</dbReference>
<dbReference type="PROSITE" id="PS01124">
    <property type="entry name" value="HTH_ARAC_FAMILY_2"/>
    <property type="match status" value="1"/>
</dbReference>
<keyword evidence="3" id="KW-0804">Transcription</keyword>
<keyword evidence="2" id="KW-0238">DNA-binding</keyword>
<evidence type="ECO:0000256" key="2">
    <source>
        <dbReference type="ARBA" id="ARBA00023125"/>
    </source>
</evidence>
<evidence type="ECO:0000313" key="5">
    <source>
        <dbReference type="EMBL" id="TPP10604.1"/>
    </source>
</evidence>
<dbReference type="SUPFAM" id="SSF46689">
    <property type="entry name" value="Homeodomain-like"/>
    <property type="match status" value="1"/>
</dbReference>
<dbReference type="Proteomes" id="UP000316429">
    <property type="component" value="Unassembled WGS sequence"/>
</dbReference>
<evidence type="ECO:0000313" key="6">
    <source>
        <dbReference type="Proteomes" id="UP000316429"/>
    </source>
</evidence>
<dbReference type="Pfam" id="PF12833">
    <property type="entry name" value="HTH_18"/>
    <property type="match status" value="1"/>
</dbReference>
<dbReference type="InterPro" id="IPR018062">
    <property type="entry name" value="HTH_AraC-typ_CS"/>
</dbReference>
<dbReference type="InterPro" id="IPR020449">
    <property type="entry name" value="Tscrpt_reg_AraC-type_HTH"/>
</dbReference>
<keyword evidence="1" id="KW-0805">Transcription regulation</keyword>
<dbReference type="SMART" id="SM00342">
    <property type="entry name" value="HTH_ARAC"/>
    <property type="match status" value="1"/>
</dbReference>
<evidence type="ECO:0000256" key="1">
    <source>
        <dbReference type="ARBA" id="ARBA00023015"/>
    </source>
</evidence>
<evidence type="ECO:0000256" key="3">
    <source>
        <dbReference type="ARBA" id="ARBA00023163"/>
    </source>
</evidence>
<keyword evidence="6" id="KW-1185">Reference proteome</keyword>
<evidence type="ECO:0000259" key="4">
    <source>
        <dbReference type="PROSITE" id="PS01124"/>
    </source>
</evidence>
<organism evidence="5 6">
    <name type="scientific">Rhizobium glycinendophyticum</name>
    <dbReference type="NCBI Taxonomy" id="2589807"/>
    <lineage>
        <taxon>Bacteria</taxon>
        <taxon>Pseudomonadati</taxon>
        <taxon>Pseudomonadota</taxon>
        <taxon>Alphaproteobacteria</taxon>
        <taxon>Hyphomicrobiales</taxon>
        <taxon>Rhizobiaceae</taxon>
        <taxon>Rhizobium/Agrobacterium group</taxon>
        <taxon>Rhizobium</taxon>
    </lineage>
</organism>
<accession>A0A504U6D6</accession>
<dbReference type="PRINTS" id="PR00032">
    <property type="entry name" value="HTHARAC"/>
</dbReference>
<dbReference type="GO" id="GO:0005829">
    <property type="term" value="C:cytosol"/>
    <property type="evidence" value="ECO:0007669"/>
    <property type="project" value="TreeGrafter"/>
</dbReference>
<dbReference type="AlphaFoldDB" id="A0A504U6D6"/>
<dbReference type="GO" id="GO:0000976">
    <property type="term" value="F:transcription cis-regulatory region binding"/>
    <property type="evidence" value="ECO:0007669"/>
    <property type="project" value="TreeGrafter"/>
</dbReference>
<protein>
    <submittedName>
        <fullName evidence="5">Helix-turn-helix domain-containing protein</fullName>
    </submittedName>
</protein>
<proteinExistence type="predicted"/>
<dbReference type="PANTHER" id="PTHR47894:SF4">
    <property type="entry name" value="HTH-TYPE TRANSCRIPTIONAL REGULATOR GADX"/>
    <property type="match status" value="1"/>
</dbReference>
<name>A0A504U6D6_9HYPH</name>
<reference evidence="5 6" key="1">
    <citation type="submission" date="2019-06" db="EMBL/GenBank/DDBJ databases">
        <title>Rhizobium sp. CL12 isolated from roots of soybean.</title>
        <authorList>
            <person name="Wang C."/>
        </authorList>
    </citation>
    <scope>NUCLEOTIDE SEQUENCE [LARGE SCALE GENOMIC DNA]</scope>
    <source>
        <strain evidence="5 6">CL12</strain>
    </source>
</reference>
<comment type="caution">
    <text evidence="5">The sequence shown here is derived from an EMBL/GenBank/DDBJ whole genome shotgun (WGS) entry which is preliminary data.</text>
</comment>